<proteinExistence type="predicted"/>
<feature type="domain" description="OmpR/PhoB-type" evidence="2">
    <location>
        <begin position="245"/>
        <end position="310"/>
    </location>
</feature>
<evidence type="ECO:0000313" key="4">
    <source>
        <dbReference type="Proteomes" id="UP001596222"/>
    </source>
</evidence>
<evidence type="ECO:0000256" key="1">
    <source>
        <dbReference type="ARBA" id="ARBA00023125"/>
    </source>
</evidence>
<evidence type="ECO:0000313" key="3">
    <source>
        <dbReference type="EMBL" id="MFC5148666.1"/>
    </source>
</evidence>
<dbReference type="SMART" id="SM00862">
    <property type="entry name" value="Trans_reg_C"/>
    <property type="match status" value="1"/>
</dbReference>
<dbReference type="InterPro" id="IPR029016">
    <property type="entry name" value="GAF-like_dom_sf"/>
</dbReference>
<comment type="caution">
    <text evidence="3">The sequence shown here is derived from an EMBL/GenBank/DDBJ whole genome shotgun (WGS) entry which is preliminary data.</text>
</comment>
<protein>
    <submittedName>
        <fullName evidence="3">GAF domain-containing protein</fullName>
    </submittedName>
</protein>
<name>A0ABW0A6N0_9ACTN</name>
<accession>A0ABW0A6N0</accession>
<organism evidence="3 4">
    <name type="scientific">Streptomyces aureoversilis</name>
    <dbReference type="NCBI Taxonomy" id="67277"/>
    <lineage>
        <taxon>Bacteria</taxon>
        <taxon>Bacillati</taxon>
        <taxon>Actinomycetota</taxon>
        <taxon>Actinomycetes</taxon>
        <taxon>Kitasatosporales</taxon>
        <taxon>Streptomycetaceae</taxon>
        <taxon>Streptomyces</taxon>
    </lineage>
</organism>
<gene>
    <name evidence="3" type="ORF">ACFPP6_28765</name>
</gene>
<dbReference type="RefSeq" id="WP_382048560.1">
    <property type="nucleotide sequence ID" value="NZ_JBHSKJ010000020.1"/>
</dbReference>
<dbReference type="EMBL" id="JBHSKJ010000020">
    <property type="protein sequence ID" value="MFC5148666.1"/>
    <property type="molecule type" value="Genomic_DNA"/>
</dbReference>
<keyword evidence="4" id="KW-1185">Reference proteome</keyword>
<reference evidence="4" key="1">
    <citation type="journal article" date="2019" name="Int. J. Syst. Evol. Microbiol.">
        <title>The Global Catalogue of Microorganisms (GCM) 10K type strain sequencing project: providing services to taxonomists for standard genome sequencing and annotation.</title>
        <authorList>
            <consortium name="The Broad Institute Genomics Platform"/>
            <consortium name="The Broad Institute Genome Sequencing Center for Infectious Disease"/>
            <person name="Wu L."/>
            <person name="Ma J."/>
        </authorList>
    </citation>
    <scope>NUCLEOTIDE SEQUENCE [LARGE SCALE GENOMIC DNA]</scope>
    <source>
        <strain evidence="4">CGMCC 4.1641</strain>
    </source>
</reference>
<dbReference type="Pfam" id="PF01590">
    <property type="entry name" value="GAF"/>
    <property type="match status" value="1"/>
</dbReference>
<evidence type="ECO:0000259" key="2">
    <source>
        <dbReference type="SMART" id="SM00862"/>
    </source>
</evidence>
<dbReference type="Gene3D" id="3.30.450.40">
    <property type="match status" value="1"/>
</dbReference>
<dbReference type="Proteomes" id="UP001596222">
    <property type="component" value="Unassembled WGS sequence"/>
</dbReference>
<dbReference type="InterPro" id="IPR003018">
    <property type="entry name" value="GAF"/>
</dbReference>
<keyword evidence="1" id="KW-0238">DNA-binding</keyword>
<sequence length="435" mass="47082">MVNPWLAMAGGEDPNERSRTVRGAHEEFVSEGRVSPRVRAVVADSWRRSAAALPAADFLAPVELADAELEEYRGAHPLASVMPLFRELLGTIADDGAHLLAVCDASGRMLWVEGHRGVRSRAEAMNFVAGARWDERHAGTNAPGTALALDHAVQIFATEHYNRAVQPWTCAAAPVHDPRTGRLLGAVDLTGGDHLAAPHSLALVRATALAAEARLAERDRGTGGIRDHGLTALGQDEATLTTPDGRRIHLGRRHSEILVLLAGHPEGLTGDRLTAELYGDRPVPPVTLRAELSRLRRLVGPLLASRPYRLCEPVETDVARVERELEAGDVRSALRAYGGPLLPSSEAPGVCRVRRLMEGRLRRAVLSGGDAWALQLWADSRWGEEDLEVWERLLAALPASAPQRAGVAAEARRLRETYAQGLHTGRATLAQRGRP</sequence>
<dbReference type="InterPro" id="IPR001867">
    <property type="entry name" value="OmpR/PhoB-type_DNA-bd"/>
</dbReference>